<evidence type="ECO:0000313" key="1">
    <source>
        <dbReference type="EMBL" id="TFK31121.1"/>
    </source>
</evidence>
<organism evidence="1 2">
    <name type="scientific">Crucibulum laeve</name>
    <dbReference type="NCBI Taxonomy" id="68775"/>
    <lineage>
        <taxon>Eukaryota</taxon>
        <taxon>Fungi</taxon>
        <taxon>Dikarya</taxon>
        <taxon>Basidiomycota</taxon>
        <taxon>Agaricomycotina</taxon>
        <taxon>Agaricomycetes</taxon>
        <taxon>Agaricomycetidae</taxon>
        <taxon>Agaricales</taxon>
        <taxon>Agaricineae</taxon>
        <taxon>Nidulariaceae</taxon>
        <taxon>Crucibulum</taxon>
    </lineage>
</organism>
<protein>
    <submittedName>
        <fullName evidence="1">Uncharacterized protein</fullName>
    </submittedName>
</protein>
<gene>
    <name evidence="1" type="ORF">BDQ12DRAFT_308169</name>
</gene>
<keyword evidence="2" id="KW-1185">Reference proteome</keyword>
<sequence>MISLSNSRTNGNTSCETHFCSYSSLTLKAGRILASLRMTQVIERPFVFCRNRTPIGQPRIHIQVRRL</sequence>
<dbReference type="Proteomes" id="UP000308652">
    <property type="component" value="Unassembled WGS sequence"/>
</dbReference>
<reference evidence="1 2" key="1">
    <citation type="journal article" date="2019" name="Nat. Ecol. Evol.">
        <title>Megaphylogeny resolves global patterns of mushroom evolution.</title>
        <authorList>
            <person name="Varga T."/>
            <person name="Krizsan K."/>
            <person name="Foldi C."/>
            <person name="Dima B."/>
            <person name="Sanchez-Garcia M."/>
            <person name="Sanchez-Ramirez S."/>
            <person name="Szollosi G.J."/>
            <person name="Szarkandi J.G."/>
            <person name="Papp V."/>
            <person name="Albert L."/>
            <person name="Andreopoulos W."/>
            <person name="Angelini C."/>
            <person name="Antonin V."/>
            <person name="Barry K.W."/>
            <person name="Bougher N.L."/>
            <person name="Buchanan P."/>
            <person name="Buyck B."/>
            <person name="Bense V."/>
            <person name="Catcheside P."/>
            <person name="Chovatia M."/>
            <person name="Cooper J."/>
            <person name="Damon W."/>
            <person name="Desjardin D."/>
            <person name="Finy P."/>
            <person name="Geml J."/>
            <person name="Haridas S."/>
            <person name="Hughes K."/>
            <person name="Justo A."/>
            <person name="Karasinski D."/>
            <person name="Kautmanova I."/>
            <person name="Kiss B."/>
            <person name="Kocsube S."/>
            <person name="Kotiranta H."/>
            <person name="LaButti K.M."/>
            <person name="Lechner B.E."/>
            <person name="Liimatainen K."/>
            <person name="Lipzen A."/>
            <person name="Lukacs Z."/>
            <person name="Mihaltcheva S."/>
            <person name="Morgado L.N."/>
            <person name="Niskanen T."/>
            <person name="Noordeloos M.E."/>
            <person name="Ohm R.A."/>
            <person name="Ortiz-Santana B."/>
            <person name="Ovrebo C."/>
            <person name="Racz N."/>
            <person name="Riley R."/>
            <person name="Savchenko A."/>
            <person name="Shiryaev A."/>
            <person name="Soop K."/>
            <person name="Spirin V."/>
            <person name="Szebenyi C."/>
            <person name="Tomsovsky M."/>
            <person name="Tulloss R.E."/>
            <person name="Uehling J."/>
            <person name="Grigoriev I.V."/>
            <person name="Vagvolgyi C."/>
            <person name="Papp T."/>
            <person name="Martin F.M."/>
            <person name="Miettinen O."/>
            <person name="Hibbett D.S."/>
            <person name="Nagy L.G."/>
        </authorList>
    </citation>
    <scope>NUCLEOTIDE SEQUENCE [LARGE SCALE GENOMIC DNA]</scope>
    <source>
        <strain evidence="1 2">CBS 166.37</strain>
    </source>
</reference>
<name>A0A5C3LQY5_9AGAR</name>
<dbReference type="AlphaFoldDB" id="A0A5C3LQY5"/>
<evidence type="ECO:0000313" key="2">
    <source>
        <dbReference type="Proteomes" id="UP000308652"/>
    </source>
</evidence>
<dbReference type="EMBL" id="ML213898">
    <property type="protein sequence ID" value="TFK31121.1"/>
    <property type="molecule type" value="Genomic_DNA"/>
</dbReference>
<proteinExistence type="predicted"/>
<accession>A0A5C3LQY5</accession>